<reference evidence="2 3" key="1">
    <citation type="submission" date="2021-06" db="EMBL/GenBank/DDBJ databases">
        <title>Bacillus sp. RD4P76, an endophyte from a halophyte.</title>
        <authorList>
            <person name="Sun J.-Q."/>
        </authorList>
    </citation>
    <scope>NUCLEOTIDE SEQUENCE [LARGE SCALE GENOMIC DNA]</scope>
    <source>
        <strain evidence="2 3">CGMCC 1.15917</strain>
    </source>
</reference>
<sequence>MTVREGRDGFRAEAGATCDRTGCSRRVSGGSWRNLFPNGEDVMDFGQKLEQLVTVREGRDGFRAEAGATCDRTGCSRRVSVRSWSKLYPNEELEKDFGQKLAQVVPEQAGRSRGKEDIAKNEQM</sequence>
<dbReference type="RefSeq" id="WP_217064482.1">
    <property type="nucleotide sequence ID" value="NZ_JAHQCS010000038.1"/>
</dbReference>
<evidence type="ECO:0000313" key="2">
    <source>
        <dbReference type="EMBL" id="MBU9710592.1"/>
    </source>
</evidence>
<comment type="caution">
    <text evidence="2">The sequence shown here is derived from an EMBL/GenBank/DDBJ whole genome shotgun (WGS) entry which is preliminary data.</text>
</comment>
<gene>
    <name evidence="2" type="ORF">KS419_02395</name>
</gene>
<dbReference type="Proteomes" id="UP000784880">
    <property type="component" value="Unassembled WGS sequence"/>
</dbReference>
<evidence type="ECO:0000256" key="1">
    <source>
        <dbReference type="SAM" id="MobiDB-lite"/>
    </source>
</evidence>
<feature type="region of interest" description="Disordered" evidence="1">
    <location>
        <begin position="104"/>
        <end position="124"/>
    </location>
</feature>
<feature type="compositionally biased region" description="Basic and acidic residues" evidence="1">
    <location>
        <begin position="113"/>
        <end position="124"/>
    </location>
</feature>
<keyword evidence="3" id="KW-1185">Reference proteome</keyword>
<accession>A0ABS6JA86</accession>
<name>A0ABS6JA86_9BACI</name>
<organism evidence="2 3">
    <name type="scientific">Evansella tamaricis</name>
    <dbReference type="NCBI Taxonomy" id="2069301"/>
    <lineage>
        <taxon>Bacteria</taxon>
        <taxon>Bacillati</taxon>
        <taxon>Bacillota</taxon>
        <taxon>Bacilli</taxon>
        <taxon>Bacillales</taxon>
        <taxon>Bacillaceae</taxon>
        <taxon>Evansella</taxon>
    </lineage>
</organism>
<proteinExistence type="predicted"/>
<protein>
    <submittedName>
        <fullName evidence="2">Uncharacterized protein</fullName>
    </submittedName>
</protein>
<dbReference type="EMBL" id="JAHQCS010000038">
    <property type="protein sequence ID" value="MBU9710592.1"/>
    <property type="molecule type" value="Genomic_DNA"/>
</dbReference>
<evidence type="ECO:0000313" key="3">
    <source>
        <dbReference type="Proteomes" id="UP000784880"/>
    </source>
</evidence>